<dbReference type="InterPro" id="IPR043917">
    <property type="entry name" value="DUF5753"/>
</dbReference>
<proteinExistence type="predicted"/>
<evidence type="ECO:0000313" key="3">
    <source>
        <dbReference type="Proteomes" id="UP001165135"/>
    </source>
</evidence>
<dbReference type="SUPFAM" id="SSF47413">
    <property type="entry name" value="lambda repressor-like DNA-binding domains"/>
    <property type="match status" value="1"/>
</dbReference>
<gene>
    <name evidence="2" type="ORF">Airi01_016340</name>
</gene>
<dbReference type="EMBL" id="BSTJ01000001">
    <property type="protein sequence ID" value="GLY73367.1"/>
    <property type="molecule type" value="Genomic_DNA"/>
</dbReference>
<dbReference type="Pfam" id="PF13560">
    <property type="entry name" value="HTH_31"/>
    <property type="match status" value="1"/>
</dbReference>
<dbReference type="Gene3D" id="1.10.260.40">
    <property type="entry name" value="lambda repressor-like DNA-binding domains"/>
    <property type="match status" value="1"/>
</dbReference>
<comment type="caution">
    <text evidence="2">The sequence shown here is derived from an EMBL/GenBank/DDBJ whole genome shotgun (WGS) entry which is preliminary data.</text>
</comment>
<sequence>MGRLRSPTLVTLGRMVRTFRDAAGLTQKELAKALGYTNGWVSNVETAQLRPRAEQITALERALRIPPGALMNVYEQLDGEVLPGWFREWVDEETRAEVLRAFELFVIPGLLQIEDYARALLPGDEAGVAQRMKRQQVLETDSPPMFHVVLDEAVLHHGRGGKEVMRAQLEQLIAAVGPRLSLQVVRSEMNPRPRGAFTIATVDGADVAYVDTAIRGIVTSSREELADLAASWEAIRTFALSQQESLDLIRKVIEEKWT</sequence>
<dbReference type="Proteomes" id="UP001165135">
    <property type="component" value="Unassembled WGS sequence"/>
</dbReference>
<reference evidence="2" key="1">
    <citation type="submission" date="2023-03" db="EMBL/GenBank/DDBJ databases">
        <title>Actinoallomurus iriomotensis NBRC 103681.</title>
        <authorList>
            <person name="Ichikawa N."/>
            <person name="Sato H."/>
            <person name="Tonouchi N."/>
        </authorList>
    </citation>
    <scope>NUCLEOTIDE SEQUENCE</scope>
    <source>
        <strain evidence="2">NBRC 103681</strain>
    </source>
</reference>
<evidence type="ECO:0000259" key="1">
    <source>
        <dbReference type="PROSITE" id="PS50943"/>
    </source>
</evidence>
<evidence type="ECO:0000313" key="2">
    <source>
        <dbReference type="EMBL" id="GLY73367.1"/>
    </source>
</evidence>
<dbReference type="SMART" id="SM00530">
    <property type="entry name" value="HTH_XRE"/>
    <property type="match status" value="1"/>
</dbReference>
<feature type="domain" description="HTH cro/C1-type" evidence="1">
    <location>
        <begin position="16"/>
        <end position="70"/>
    </location>
</feature>
<dbReference type="InterPro" id="IPR001387">
    <property type="entry name" value="Cro/C1-type_HTH"/>
</dbReference>
<organism evidence="2 3">
    <name type="scientific">Actinoallomurus iriomotensis</name>
    <dbReference type="NCBI Taxonomy" id="478107"/>
    <lineage>
        <taxon>Bacteria</taxon>
        <taxon>Bacillati</taxon>
        <taxon>Actinomycetota</taxon>
        <taxon>Actinomycetes</taxon>
        <taxon>Streptosporangiales</taxon>
        <taxon>Thermomonosporaceae</taxon>
        <taxon>Actinoallomurus</taxon>
    </lineage>
</organism>
<dbReference type="InterPro" id="IPR010982">
    <property type="entry name" value="Lambda_DNA-bd_dom_sf"/>
</dbReference>
<accession>A0A9W6RFY6</accession>
<name>A0A9W6RFY6_9ACTN</name>
<dbReference type="Pfam" id="PF19054">
    <property type="entry name" value="DUF5753"/>
    <property type="match status" value="1"/>
</dbReference>
<dbReference type="AlphaFoldDB" id="A0A9W6RFY6"/>
<dbReference type="GO" id="GO:0003677">
    <property type="term" value="F:DNA binding"/>
    <property type="evidence" value="ECO:0007669"/>
    <property type="project" value="InterPro"/>
</dbReference>
<protein>
    <submittedName>
        <fullName evidence="2">Transcriptional regulator</fullName>
    </submittedName>
</protein>
<dbReference type="PROSITE" id="PS50943">
    <property type="entry name" value="HTH_CROC1"/>
    <property type="match status" value="1"/>
</dbReference>
<dbReference type="CDD" id="cd00093">
    <property type="entry name" value="HTH_XRE"/>
    <property type="match status" value="1"/>
</dbReference>